<dbReference type="GO" id="GO:0005737">
    <property type="term" value="C:cytoplasm"/>
    <property type="evidence" value="ECO:0007669"/>
    <property type="project" value="TreeGrafter"/>
</dbReference>
<organism evidence="2 3">
    <name type="scientific">Purpureocillium lavendulum</name>
    <dbReference type="NCBI Taxonomy" id="1247861"/>
    <lineage>
        <taxon>Eukaryota</taxon>
        <taxon>Fungi</taxon>
        <taxon>Dikarya</taxon>
        <taxon>Ascomycota</taxon>
        <taxon>Pezizomycotina</taxon>
        <taxon>Sordariomycetes</taxon>
        <taxon>Hypocreomycetidae</taxon>
        <taxon>Hypocreales</taxon>
        <taxon>Ophiocordycipitaceae</taxon>
        <taxon>Purpureocillium</taxon>
    </lineage>
</organism>
<gene>
    <name evidence="2" type="ORF">O9K51_06479</name>
</gene>
<name>A0AB34FPI7_9HYPO</name>
<dbReference type="PANTHER" id="PTHR13774">
    <property type="entry name" value="PHENAZINE BIOSYNTHESIS PROTEIN"/>
    <property type="match status" value="1"/>
</dbReference>
<comment type="caution">
    <text evidence="2">The sequence shown here is derived from an EMBL/GenBank/DDBJ whole genome shotgun (WGS) entry which is preliminary data.</text>
</comment>
<dbReference type="PANTHER" id="PTHR13774:SF32">
    <property type="entry name" value="ANTISENSE-ENHANCING SEQUENCE 1"/>
    <property type="match status" value="1"/>
</dbReference>
<dbReference type="NCBIfam" id="TIGR00654">
    <property type="entry name" value="PhzF_family"/>
    <property type="match status" value="1"/>
</dbReference>
<accession>A0AB34FPI7</accession>
<dbReference type="PIRSF" id="PIRSF016184">
    <property type="entry name" value="PhzC_PhzF"/>
    <property type="match status" value="1"/>
</dbReference>
<dbReference type="Gene3D" id="3.10.310.10">
    <property type="entry name" value="Diaminopimelate Epimerase, Chain A, domain 1"/>
    <property type="match status" value="2"/>
</dbReference>
<feature type="active site" evidence="1">
    <location>
        <position position="48"/>
    </location>
</feature>
<protein>
    <submittedName>
        <fullName evidence="2">Phenazine biosynthesis protein</fullName>
    </submittedName>
</protein>
<keyword evidence="3" id="KW-1185">Reference proteome</keyword>
<sequence length="345" mass="36804">MATVKYWIVDIFSTTAYKGNPLAVVDNTDGTLSDTQQKLITRQFNLSETTFFSRPTRPGATYRLRSFLPDGKEVFGAGHNILGAWWFLADSGRLDLSKPTAVDEATGTEEFIVFQELGTEVLPVKILRKKAQDGSSQISVSLRQVSPGTHAKHPDAASLAASVGLKGDDVGVSVRAATGDGSVTLVPQVMSTSTTRHLLVPLSSVEALDKVVVQKDKLLEQLALVDKTAYGLFLFTPVPPSPGSLVQTYRARFFSPGMSSEDPATGSAAGPFSAYLHNYGALGLSGDVATIEVQQGHRVGRECVIQVELRSSSKEGVRVLDVDIVGGGVQVVEGSIKAPHESTPF</sequence>
<dbReference type="GO" id="GO:0016853">
    <property type="term" value="F:isomerase activity"/>
    <property type="evidence" value="ECO:0007669"/>
    <property type="project" value="TreeGrafter"/>
</dbReference>
<dbReference type="AlphaFoldDB" id="A0AB34FPI7"/>
<dbReference type="Proteomes" id="UP001163105">
    <property type="component" value="Unassembled WGS sequence"/>
</dbReference>
<evidence type="ECO:0000313" key="2">
    <source>
        <dbReference type="EMBL" id="KAJ6440689.1"/>
    </source>
</evidence>
<proteinExistence type="predicted"/>
<evidence type="ECO:0000256" key="1">
    <source>
        <dbReference type="PIRSR" id="PIRSR016184-1"/>
    </source>
</evidence>
<dbReference type="InterPro" id="IPR003719">
    <property type="entry name" value="Phenazine_PhzF-like"/>
</dbReference>
<reference evidence="2" key="1">
    <citation type="submission" date="2023-01" db="EMBL/GenBank/DDBJ databases">
        <title>The growth and conidiation of Purpureocillium lavendulum are regulated by nitrogen source and histone H3K14 acetylation.</title>
        <authorList>
            <person name="Tang P."/>
            <person name="Han J."/>
            <person name="Zhang C."/>
            <person name="Tang P."/>
            <person name="Qi F."/>
            <person name="Zhang K."/>
            <person name="Liang L."/>
        </authorList>
    </citation>
    <scope>NUCLEOTIDE SEQUENCE</scope>
    <source>
        <strain evidence="2">YMF1.00683</strain>
    </source>
</reference>
<evidence type="ECO:0000313" key="3">
    <source>
        <dbReference type="Proteomes" id="UP001163105"/>
    </source>
</evidence>
<dbReference type="Pfam" id="PF02567">
    <property type="entry name" value="PhzC-PhzF"/>
    <property type="match status" value="1"/>
</dbReference>
<dbReference type="SUPFAM" id="SSF54506">
    <property type="entry name" value="Diaminopimelate epimerase-like"/>
    <property type="match status" value="1"/>
</dbReference>
<dbReference type="EMBL" id="JAQHRD010000005">
    <property type="protein sequence ID" value="KAJ6440689.1"/>
    <property type="molecule type" value="Genomic_DNA"/>
</dbReference>